<dbReference type="InterPro" id="IPR029061">
    <property type="entry name" value="THDP-binding"/>
</dbReference>
<keyword evidence="1 6" id="KW-0808">Transferase</keyword>
<accession>A0ABW7C758</accession>
<evidence type="ECO:0000256" key="6">
    <source>
        <dbReference type="HAMAP-Rule" id="MF_01659"/>
    </source>
</evidence>
<dbReference type="Pfam" id="PF02775">
    <property type="entry name" value="TPP_enzyme_C"/>
    <property type="match status" value="1"/>
</dbReference>
<keyword evidence="3 6" id="KW-0460">Magnesium</keyword>
<evidence type="ECO:0000259" key="7">
    <source>
        <dbReference type="Pfam" id="PF02775"/>
    </source>
</evidence>
<evidence type="ECO:0000259" key="8">
    <source>
        <dbReference type="Pfam" id="PF02776"/>
    </source>
</evidence>
<dbReference type="RefSeq" id="WP_393011035.1">
    <property type="nucleotide sequence ID" value="NZ_JAZAQF010000028.1"/>
</dbReference>
<comment type="similarity">
    <text evidence="6">Belongs to the TPP enzyme family. MenD subfamily.</text>
</comment>
<dbReference type="PANTHER" id="PTHR42916:SF1">
    <property type="entry name" value="PROTEIN PHYLLO, CHLOROPLASTIC"/>
    <property type="match status" value="1"/>
</dbReference>
<name>A0ABW7C758_9CYAN</name>
<dbReference type="EMBL" id="JAZAQF010000028">
    <property type="protein sequence ID" value="MFG3817015.1"/>
    <property type="molecule type" value="Genomic_DNA"/>
</dbReference>
<organism evidence="10 11">
    <name type="scientific">Limnothrix redekei LRLZ20PSL1</name>
    <dbReference type="NCBI Taxonomy" id="3112953"/>
    <lineage>
        <taxon>Bacteria</taxon>
        <taxon>Bacillati</taxon>
        <taxon>Cyanobacteriota</taxon>
        <taxon>Cyanophyceae</taxon>
        <taxon>Pseudanabaenales</taxon>
        <taxon>Pseudanabaenaceae</taxon>
        <taxon>Limnothrix</taxon>
    </lineage>
</organism>
<evidence type="ECO:0000256" key="2">
    <source>
        <dbReference type="ARBA" id="ARBA00022723"/>
    </source>
</evidence>
<evidence type="ECO:0000256" key="5">
    <source>
        <dbReference type="ARBA" id="ARBA00023211"/>
    </source>
</evidence>
<protein>
    <recommendedName>
        <fullName evidence="6">2-succinyl-5-enolpyruvyl-6-hydroxy-3-cyclohexene-1-carboxylate synthase</fullName>
        <shortName evidence="6">SEPHCHC synthase</shortName>
        <ecNumber evidence="6">2.2.1.9</ecNumber>
    </recommendedName>
</protein>
<evidence type="ECO:0000256" key="4">
    <source>
        <dbReference type="ARBA" id="ARBA00023052"/>
    </source>
</evidence>
<comment type="caution">
    <text evidence="10">The sequence shown here is derived from an EMBL/GenBank/DDBJ whole genome shotgun (WGS) entry which is preliminary data.</text>
</comment>
<evidence type="ECO:0000313" key="10">
    <source>
        <dbReference type="EMBL" id="MFG3817015.1"/>
    </source>
</evidence>
<dbReference type="NCBIfam" id="TIGR00173">
    <property type="entry name" value="menD"/>
    <property type="match status" value="1"/>
</dbReference>
<evidence type="ECO:0000256" key="1">
    <source>
        <dbReference type="ARBA" id="ARBA00022679"/>
    </source>
</evidence>
<dbReference type="GO" id="GO:0070204">
    <property type="term" value="F:2-succinyl-5-enolpyruvyl-6-hydroxy-3-cyclohexene-1-carboxylic-acid synthase activity"/>
    <property type="evidence" value="ECO:0007669"/>
    <property type="project" value="UniProtKB-EC"/>
</dbReference>
<comment type="cofactor">
    <cofactor evidence="6">
        <name>thiamine diphosphate</name>
        <dbReference type="ChEBI" id="CHEBI:58937"/>
    </cofactor>
    <text evidence="6">Binds 1 thiamine pyrophosphate per subunit.</text>
</comment>
<evidence type="ECO:0000259" key="9">
    <source>
        <dbReference type="Pfam" id="PF16582"/>
    </source>
</evidence>
<keyword evidence="2 6" id="KW-0479">Metal-binding</keyword>
<gene>
    <name evidence="6 10" type="primary">menD</name>
    <name evidence="10" type="ORF">VPK24_05155</name>
</gene>
<comment type="pathway">
    <text evidence="6">Quinol/quinone metabolism; 1,4-dihydroxy-2-naphthoate biosynthesis; 1,4-dihydroxy-2-naphthoate from chorismate: step 2/7.</text>
</comment>
<feature type="domain" description="Thiamine pyrophosphate enzyme TPP-binding" evidence="7">
    <location>
        <begin position="443"/>
        <end position="546"/>
    </location>
</feature>
<dbReference type="EC" id="2.2.1.9" evidence="6"/>
<comment type="catalytic activity">
    <reaction evidence="6">
        <text>isochorismate + 2-oxoglutarate + H(+) = 5-enolpyruvoyl-6-hydroxy-2-succinyl-cyclohex-3-ene-1-carboxylate + CO2</text>
        <dbReference type="Rhea" id="RHEA:25593"/>
        <dbReference type="ChEBI" id="CHEBI:15378"/>
        <dbReference type="ChEBI" id="CHEBI:16526"/>
        <dbReference type="ChEBI" id="CHEBI:16810"/>
        <dbReference type="ChEBI" id="CHEBI:29780"/>
        <dbReference type="ChEBI" id="CHEBI:58818"/>
        <dbReference type="EC" id="2.2.1.9"/>
    </reaction>
</comment>
<reference evidence="11" key="1">
    <citation type="journal article" date="2024" name="Algal Res.">
        <title>Biochemical, toxicological and genomic investigation of a high-biomass producing Limnothrix strain isolated from Italian shallow drinking water reservoir.</title>
        <authorList>
            <person name="Simonazzi M."/>
            <person name="Shishido T.K."/>
            <person name="Delbaje E."/>
            <person name="Wahlsten M."/>
            <person name="Fewer D.P."/>
            <person name="Sivonen K."/>
            <person name="Pezzolesi L."/>
            <person name="Pistocchi R."/>
        </authorList>
    </citation>
    <scope>NUCLEOTIDE SEQUENCE [LARGE SCALE GENOMIC DNA]</scope>
    <source>
        <strain evidence="11">LRLZ20PSL1</strain>
    </source>
</reference>
<comment type="subunit">
    <text evidence="6">Homodimer.</text>
</comment>
<comment type="cofactor">
    <cofactor evidence="6">
        <name>Mg(2+)</name>
        <dbReference type="ChEBI" id="CHEBI:18420"/>
    </cofactor>
    <cofactor evidence="6">
        <name>Mn(2+)</name>
        <dbReference type="ChEBI" id="CHEBI:29035"/>
    </cofactor>
</comment>
<dbReference type="CDD" id="cd07037">
    <property type="entry name" value="TPP_PYR_MenD"/>
    <property type="match status" value="1"/>
</dbReference>
<dbReference type="SUPFAM" id="SSF52518">
    <property type="entry name" value="Thiamin diphosphate-binding fold (THDP-binding)"/>
    <property type="match status" value="2"/>
</dbReference>
<sequence length="578" mass="64375">MDFTNRNTLWASVLAETLVRVGVTEVVICPGSRSTPLTIALASHPRMTAIPILDERSGAFWALGAARRSHRPVAVVCTSGTAGANFFPAVIEARESGVPLLLLTADRPPELRDCAAGQAIDQLKLFGIYPVWQAELALPEPRLDLLAYLRQTLAQAAQRAIAAPGPVHLNVPLRDPLPPLPEPAVADALAQLQANWHDQEFFGHLQPVRRPITFSRLPWQEFWQGARQTERGLIVAGPAQPADPAAYCAAVGRLARSLGWPVLAEGLSPLRNFGALNQHLVAHYDLMLRNPHQREQLRPTMVLRLGGLPISKTLRLWLMETDAPQWVLDPGDRNLDPLHGRTRSIQGAIELWETPEPDLPPSDYLQTWLAGDQAMEVTVKQALAEQPQRLESKIAWLLPQTLPDRTPIFICNSMPVRDVEYFWGINNREIQPFFNRGANGIDGSLSTAIGLAQHHQPAVMLTGDLALLHDTNGFLARRHFQGSLTILLINNNGGGIFEMLPVSQFEPPFEEFFATPQSVNFASLCESYGIEYRQITQWQQFCDSLSQLPAQGIRVLEFLCDRKRDAQWRQSFFRQLAV</sequence>
<keyword evidence="5 6" id="KW-0464">Manganese</keyword>
<dbReference type="InterPro" id="IPR011766">
    <property type="entry name" value="TPP_enzyme_TPP-bd"/>
</dbReference>
<evidence type="ECO:0000256" key="3">
    <source>
        <dbReference type="ARBA" id="ARBA00022842"/>
    </source>
</evidence>
<dbReference type="Pfam" id="PF02776">
    <property type="entry name" value="TPP_enzyme_N"/>
    <property type="match status" value="1"/>
</dbReference>
<dbReference type="Gene3D" id="3.40.50.970">
    <property type="match status" value="2"/>
</dbReference>
<proteinExistence type="inferred from homology"/>
<evidence type="ECO:0000313" key="11">
    <source>
        <dbReference type="Proteomes" id="UP001604335"/>
    </source>
</evidence>
<dbReference type="PANTHER" id="PTHR42916">
    <property type="entry name" value="2-SUCCINYL-5-ENOLPYRUVYL-6-HYDROXY-3-CYCLOHEXENE-1-CARBOXYLATE SYNTHASE"/>
    <property type="match status" value="1"/>
</dbReference>
<keyword evidence="4 6" id="KW-0786">Thiamine pyrophosphate</keyword>
<dbReference type="Gene3D" id="3.40.50.1220">
    <property type="entry name" value="TPP-binding domain"/>
    <property type="match status" value="1"/>
</dbReference>
<feature type="domain" description="Thiamine pyrophosphate enzyme N-terminal TPP-binding" evidence="8">
    <location>
        <begin position="11"/>
        <end position="124"/>
    </location>
</feature>
<comment type="function">
    <text evidence="6">Catalyzes the thiamine diphosphate-dependent decarboxylation of 2-oxoglutarate and the subsequent addition of the resulting succinic semialdehyde-thiamine pyrophosphate anion to isochorismate to yield 2-succinyl-5-enolpyruvyl-6-hydroxy-3-cyclohexene-1-carboxylate (SEPHCHC).</text>
</comment>
<feature type="domain" description="Menaquinone biosynthesis protein MenD middle" evidence="9">
    <location>
        <begin position="213"/>
        <end position="410"/>
    </location>
</feature>
<dbReference type="CDD" id="cd02009">
    <property type="entry name" value="TPP_SHCHC_synthase"/>
    <property type="match status" value="1"/>
</dbReference>
<comment type="pathway">
    <text evidence="6">Cofactor biosynthesis; phylloquinone biosynthesis.</text>
</comment>
<keyword evidence="11" id="KW-1185">Reference proteome</keyword>
<dbReference type="Pfam" id="PF16582">
    <property type="entry name" value="TPP_enzyme_M_2"/>
    <property type="match status" value="1"/>
</dbReference>
<dbReference type="HAMAP" id="MF_01659">
    <property type="entry name" value="MenD"/>
    <property type="match status" value="1"/>
</dbReference>
<dbReference type="Proteomes" id="UP001604335">
    <property type="component" value="Unassembled WGS sequence"/>
</dbReference>
<dbReference type="InterPro" id="IPR012001">
    <property type="entry name" value="Thiamin_PyroP_enz_TPP-bd_dom"/>
</dbReference>
<dbReference type="InterPro" id="IPR032264">
    <property type="entry name" value="MenD_middle"/>
</dbReference>
<dbReference type="InterPro" id="IPR004433">
    <property type="entry name" value="MenaQ_synth_MenD"/>
</dbReference>
<dbReference type="PIRSF" id="PIRSF004983">
    <property type="entry name" value="MenD"/>
    <property type="match status" value="1"/>
</dbReference>